<dbReference type="Proteomes" id="UP000297288">
    <property type="component" value="Unassembled WGS sequence"/>
</dbReference>
<dbReference type="InterPro" id="IPR015067">
    <property type="entry name" value="DUF1893_TM1506-like"/>
</dbReference>
<dbReference type="InterPro" id="IPR037081">
    <property type="entry name" value="Hyp_TM1506"/>
</dbReference>
<evidence type="ECO:0000313" key="3">
    <source>
        <dbReference type="Proteomes" id="UP000199322"/>
    </source>
</evidence>
<dbReference type="Pfam" id="PF08973">
    <property type="entry name" value="TM1506"/>
    <property type="match status" value="1"/>
</dbReference>
<reference evidence="1 3" key="1">
    <citation type="submission" date="2016-10" db="EMBL/GenBank/DDBJ databases">
        <authorList>
            <person name="de Groot N.N."/>
        </authorList>
    </citation>
    <scope>NUCLEOTIDE SEQUENCE [LARGE SCALE GENOMIC DNA]</scope>
    <source>
        <strain evidence="1 3">WG14</strain>
    </source>
</reference>
<gene>
    <name evidence="2" type="ORF">E4650_00840</name>
    <name evidence="1" type="ORF">SAMN04488588_0936</name>
</gene>
<sequence length="143" mass="16224">MKDIEKAKDFLEKGNYSFVAVKDGHIIAASQEDGIKPLIKIIRENKSMLKESSIADKVIGKAAALLMLYAKAKEVHGYIMSETAMEVFNDKDFPYTYDEEVKYILNKTGDDMCPMEKVTMNISKPNKAYKALEEKIKESMSKK</sequence>
<dbReference type="EMBL" id="FMYV01000003">
    <property type="protein sequence ID" value="SDC35952.1"/>
    <property type="molecule type" value="Genomic_DNA"/>
</dbReference>
<evidence type="ECO:0000313" key="2">
    <source>
        <dbReference type="EMBL" id="TGG88775.1"/>
    </source>
</evidence>
<dbReference type="STRING" id="28234.SAMN04488588_0936"/>
<dbReference type="Gene3D" id="3.40.140.30">
    <property type="entry name" value="Hypothetical protein TM1506"/>
    <property type="match status" value="1"/>
</dbReference>
<dbReference type="InterPro" id="IPR016193">
    <property type="entry name" value="Cytidine_deaminase-like"/>
</dbReference>
<proteinExistence type="predicted"/>
<dbReference type="EMBL" id="SRME01000001">
    <property type="protein sequence ID" value="TGG88775.1"/>
    <property type="molecule type" value="Genomic_DNA"/>
</dbReference>
<organism evidence="1 3">
    <name type="scientific">Geotoga petraea</name>
    <dbReference type="NCBI Taxonomy" id="28234"/>
    <lineage>
        <taxon>Bacteria</taxon>
        <taxon>Thermotogati</taxon>
        <taxon>Thermotogota</taxon>
        <taxon>Thermotogae</taxon>
        <taxon>Petrotogales</taxon>
        <taxon>Petrotogaceae</taxon>
        <taxon>Geotoga</taxon>
    </lineage>
</organism>
<reference evidence="2 4" key="2">
    <citation type="submission" date="2019-04" db="EMBL/GenBank/DDBJ databases">
        <title>Draft genome sequence data and analysis of a Fermenting Bacterium, Geotoga petraea strain HO-Geo1, isolated from heavy-oil petroleum reservoir in Russia.</title>
        <authorList>
            <person name="Grouzdev D.S."/>
            <person name="Semenova E.M."/>
            <person name="Sokolova D.S."/>
            <person name="Tourova T.P."/>
            <person name="Poltaraus A.B."/>
            <person name="Nazina T.N."/>
        </authorList>
    </citation>
    <scope>NUCLEOTIDE SEQUENCE [LARGE SCALE GENOMIC DNA]</scope>
    <source>
        <strain evidence="2 4">HO-Geo1</strain>
    </source>
</reference>
<evidence type="ECO:0000313" key="4">
    <source>
        <dbReference type="Proteomes" id="UP000297288"/>
    </source>
</evidence>
<dbReference type="RefSeq" id="WP_091403203.1">
    <property type="nucleotide sequence ID" value="NZ_FMYV01000003.1"/>
</dbReference>
<dbReference type="SUPFAM" id="SSF53927">
    <property type="entry name" value="Cytidine deaminase-like"/>
    <property type="match status" value="1"/>
</dbReference>
<protein>
    <submittedName>
        <fullName evidence="2">DUF1893 domain-containing protein</fullName>
    </submittedName>
</protein>
<dbReference type="OrthoDB" id="37671at2"/>
<evidence type="ECO:0000313" key="1">
    <source>
        <dbReference type="EMBL" id="SDC35952.1"/>
    </source>
</evidence>
<keyword evidence="3" id="KW-1185">Reference proteome</keyword>
<accession>A0A1G6KXX6</accession>
<dbReference type="AlphaFoldDB" id="A0A1G6KXX6"/>
<dbReference type="Proteomes" id="UP000199322">
    <property type="component" value="Unassembled WGS sequence"/>
</dbReference>
<dbReference type="GO" id="GO:0003824">
    <property type="term" value="F:catalytic activity"/>
    <property type="evidence" value="ECO:0007669"/>
    <property type="project" value="InterPro"/>
</dbReference>
<name>A0A1G6KXX6_9BACT</name>